<name>A0A9P7RY71_9AGAR</name>
<keyword evidence="1" id="KW-0378">Hydrolase</keyword>
<feature type="chain" id="PRO_5040294267" description="AB hydrolase-1 domain-containing protein" evidence="3">
    <location>
        <begin position="20"/>
        <end position="371"/>
    </location>
</feature>
<comment type="caution">
    <text evidence="5">The sequence shown here is derived from an EMBL/GenBank/DDBJ whole genome shotgun (WGS) entry which is preliminary data.</text>
</comment>
<evidence type="ECO:0000256" key="3">
    <source>
        <dbReference type="SAM" id="SignalP"/>
    </source>
</evidence>
<dbReference type="InterPro" id="IPR000639">
    <property type="entry name" value="Epox_hydrolase-like"/>
</dbReference>
<evidence type="ECO:0000256" key="1">
    <source>
        <dbReference type="ARBA" id="ARBA00022801"/>
    </source>
</evidence>
<feature type="signal peptide" evidence="3">
    <location>
        <begin position="1"/>
        <end position="19"/>
    </location>
</feature>
<evidence type="ECO:0000256" key="2">
    <source>
        <dbReference type="ARBA" id="ARBA00038334"/>
    </source>
</evidence>
<accession>A0A9P7RY71</accession>
<dbReference type="OrthoDB" id="408373at2759"/>
<keyword evidence="3" id="KW-0732">Signal</keyword>
<proteinExistence type="inferred from homology"/>
<evidence type="ECO:0000313" key="5">
    <source>
        <dbReference type="EMBL" id="KAG7091889.1"/>
    </source>
</evidence>
<evidence type="ECO:0000259" key="4">
    <source>
        <dbReference type="Pfam" id="PF00561"/>
    </source>
</evidence>
<keyword evidence="6" id="KW-1185">Reference proteome</keyword>
<dbReference type="Proteomes" id="UP001049176">
    <property type="component" value="Chromosome 5"/>
</dbReference>
<dbReference type="PANTHER" id="PTHR43329">
    <property type="entry name" value="EPOXIDE HYDROLASE"/>
    <property type="match status" value="1"/>
</dbReference>
<comment type="similarity">
    <text evidence="2">Belongs to the AB hydrolase superfamily. Epoxide hydrolase family.</text>
</comment>
<gene>
    <name evidence="5" type="ORF">E1B28_008290</name>
</gene>
<evidence type="ECO:0000313" key="6">
    <source>
        <dbReference type="Proteomes" id="UP001049176"/>
    </source>
</evidence>
<dbReference type="InterPro" id="IPR000073">
    <property type="entry name" value="AB_hydrolase_1"/>
</dbReference>
<organism evidence="5 6">
    <name type="scientific">Marasmius oreades</name>
    <name type="common">fairy-ring Marasmius</name>
    <dbReference type="NCBI Taxonomy" id="181124"/>
    <lineage>
        <taxon>Eukaryota</taxon>
        <taxon>Fungi</taxon>
        <taxon>Dikarya</taxon>
        <taxon>Basidiomycota</taxon>
        <taxon>Agaricomycotina</taxon>
        <taxon>Agaricomycetes</taxon>
        <taxon>Agaricomycetidae</taxon>
        <taxon>Agaricales</taxon>
        <taxon>Marasmiineae</taxon>
        <taxon>Marasmiaceae</taxon>
        <taxon>Marasmius</taxon>
    </lineage>
</organism>
<dbReference type="InterPro" id="IPR029058">
    <property type="entry name" value="AB_hydrolase_fold"/>
</dbReference>
<dbReference type="AlphaFoldDB" id="A0A9P7RY71"/>
<sequence length="371" mass="41425">MRTTPLLTTIFFLSSIALAAAPSGFNPNDYKKQSVTCQAVKRDAGDTIIDITMSYVDINPAAKKTLLLVHGWPSLWSTWSYQIQEFKNDYRLVIPDLRGFGDSTHPDDVESSGTMFDHVGDLACVLKDAKVDSAICVGHDWGSAVCYEAARSRPHLIEAVVGVAVPYIPAAGDYVPVKHLVPVLPKLAYQLFFSGKTKEAIAELDKDIKRTVRATLRTGASPPPPLFLSSAESFLAAWSEIEEIPPVPFFSAEEEEYFIEQYKKQGFRNTLQFYTDSNRYATWKFAKDQGNHTIPQPVFAVLPKHDPVADWAFAAKLLKSEIFLPKLTTKMIDGGHWAHLEYPEEFNAALKRWLDGLQGQLGEGEHVFDEL</sequence>
<dbReference type="RefSeq" id="XP_043008359.1">
    <property type="nucleotide sequence ID" value="XM_043153075.1"/>
</dbReference>
<reference evidence="5" key="1">
    <citation type="journal article" date="2021" name="Genome Biol. Evol.">
        <title>The assembled and annotated genome of the fairy-ring fungus Marasmius oreades.</title>
        <authorList>
            <person name="Hiltunen M."/>
            <person name="Ament-Velasquez S.L."/>
            <person name="Johannesson H."/>
        </authorList>
    </citation>
    <scope>NUCLEOTIDE SEQUENCE</scope>
    <source>
        <strain evidence="5">03SP1</strain>
    </source>
</reference>
<dbReference type="Gene3D" id="3.40.50.1820">
    <property type="entry name" value="alpha/beta hydrolase"/>
    <property type="match status" value="1"/>
</dbReference>
<dbReference type="GO" id="GO:0016787">
    <property type="term" value="F:hydrolase activity"/>
    <property type="evidence" value="ECO:0007669"/>
    <property type="project" value="UniProtKB-KW"/>
</dbReference>
<dbReference type="GeneID" id="66077366"/>
<feature type="domain" description="AB hydrolase-1" evidence="4">
    <location>
        <begin position="65"/>
        <end position="341"/>
    </location>
</feature>
<dbReference type="PRINTS" id="PR00412">
    <property type="entry name" value="EPOXHYDRLASE"/>
</dbReference>
<dbReference type="SUPFAM" id="SSF53474">
    <property type="entry name" value="alpha/beta-Hydrolases"/>
    <property type="match status" value="1"/>
</dbReference>
<dbReference type="Pfam" id="PF00561">
    <property type="entry name" value="Abhydrolase_1"/>
    <property type="match status" value="1"/>
</dbReference>
<dbReference type="EMBL" id="CM032185">
    <property type="protein sequence ID" value="KAG7091889.1"/>
    <property type="molecule type" value="Genomic_DNA"/>
</dbReference>
<dbReference type="KEGG" id="more:E1B28_008290"/>
<protein>
    <recommendedName>
        <fullName evidence="4">AB hydrolase-1 domain-containing protein</fullName>
    </recommendedName>
</protein>